<feature type="transmembrane region" description="Helical" evidence="8">
    <location>
        <begin position="333"/>
        <end position="352"/>
    </location>
</feature>
<dbReference type="EMBL" id="JACHGT010000024">
    <property type="protein sequence ID" value="MBB6039672.1"/>
    <property type="molecule type" value="Genomic_DNA"/>
</dbReference>
<comment type="similarity">
    <text evidence="7">Belongs to the glycosyltransferase 87 family.</text>
</comment>
<keyword evidence="2" id="KW-1003">Cell membrane</keyword>
<evidence type="ECO:0000256" key="8">
    <source>
        <dbReference type="SAM" id="Phobius"/>
    </source>
</evidence>
<sequence>MKLWTVLAGALVCGVAAATAAGIGGTTQIAPMFAWYVVAWVLFAVAVWALGRVPARHAVVLVLAGGALVGAAGLLAQPRTSDDAYRYVWDGRVQAAGLSPYDRTPADPSLTHLRDDLLFPPGGDCTGMWDAGDVCTRVNRPTVHTIYPPVAEGYFLVVHALSPGVDGITALQAGGWLLAMGTTVVLLRAGRGRWAALWAWCPAVALEAVNNAHVDALAALLTVAAFAVVARRTLAGGALLGAGIAAKLLPAVTIPGLLSGALRGFRPRWRALVPVGVALATVAATYVPYVLLSRGSVLGYLGGYVDEEGYEDSGGGRYALIRLLLPGPWETPAVLLGVTLAVLLAMAVAIAVHGDPARPWRGALAFTGAAFLLMTPGYAWYALLLIGLTALDGRWEWLAAAAASAVTYVPGQYAHTETAAYAVAAVIVVAGALARRGYLPRVPQTPSRGHRPRRDAAAQ</sequence>
<evidence type="ECO:0000313" key="11">
    <source>
        <dbReference type="Proteomes" id="UP000548476"/>
    </source>
</evidence>
<keyword evidence="11" id="KW-1185">Reference proteome</keyword>
<dbReference type="GO" id="GO:0005886">
    <property type="term" value="C:plasma membrane"/>
    <property type="evidence" value="ECO:0007669"/>
    <property type="project" value="UniProtKB-SubCell"/>
</dbReference>
<feature type="signal peptide" evidence="9">
    <location>
        <begin position="1"/>
        <end position="20"/>
    </location>
</feature>
<evidence type="ECO:0000256" key="9">
    <source>
        <dbReference type="SAM" id="SignalP"/>
    </source>
</evidence>
<name>A0A841G1N4_9ACTN</name>
<evidence type="ECO:0000313" key="10">
    <source>
        <dbReference type="EMBL" id="MBB6039672.1"/>
    </source>
</evidence>
<comment type="caution">
    <text evidence="10">The sequence shown here is derived from an EMBL/GenBank/DDBJ whole genome shotgun (WGS) entry which is preliminary data.</text>
</comment>
<feature type="transmembrane region" description="Helical" evidence="8">
    <location>
        <begin position="58"/>
        <end position="76"/>
    </location>
</feature>
<feature type="chain" id="PRO_5039085141" description="DUF2029 domain-containing protein" evidence="9">
    <location>
        <begin position="21"/>
        <end position="459"/>
    </location>
</feature>
<evidence type="ECO:0000256" key="7">
    <source>
        <dbReference type="ARBA" id="ARBA00024033"/>
    </source>
</evidence>
<evidence type="ECO:0008006" key="12">
    <source>
        <dbReference type="Google" id="ProtNLM"/>
    </source>
</evidence>
<evidence type="ECO:0000256" key="1">
    <source>
        <dbReference type="ARBA" id="ARBA00004651"/>
    </source>
</evidence>
<evidence type="ECO:0000256" key="5">
    <source>
        <dbReference type="ARBA" id="ARBA00022989"/>
    </source>
</evidence>
<evidence type="ECO:0000256" key="6">
    <source>
        <dbReference type="ARBA" id="ARBA00023136"/>
    </source>
</evidence>
<keyword evidence="3" id="KW-0808">Transferase</keyword>
<feature type="transmembrane region" description="Helical" evidence="8">
    <location>
        <begin position="33"/>
        <end position="51"/>
    </location>
</feature>
<evidence type="ECO:0000256" key="3">
    <source>
        <dbReference type="ARBA" id="ARBA00022679"/>
    </source>
</evidence>
<keyword evidence="6 8" id="KW-0472">Membrane</keyword>
<dbReference type="InterPro" id="IPR018584">
    <property type="entry name" value="GT87"/>
</dbReference>
<comment type="subcellular location">
    <subcellularLocation>
        <location evidence="1">Cell membrane</location>
        <topology evidence="1">Multi-pass membrane protein</topology>
    </subcellularLocation>
</comment>
<feature type="transmembrane region" description="Helical" evidence="8">
    <location>
        <begin position="419"/>
        <end position="438"/>
    </location>
</feature>
<keyword evidence="9" id="KW-0732">Signal</keyword>
<evidence type="ECO:0000256" key="2">
    <source>
        <dbReference type="ARBA" id="ARBA00022475"/>
    </source>
</evidence>
<reference evidence="10 11" key="1">
    <citation type="submission" date="2020-08" db="EMBL/GenBank/DDBJ databases">
        <title>Genomic Encyclopedia of Type Strains, Phase IV (KMG-IV): sequencing the most valuable type-strain genomes for metagenomic binning, comparative biology and taxonomic classification.</title>
        <authorList>
            <person name="Goeker M."/>
        </authorList>
    </citation>
    <scope>NUCLEOTIDE SEQUENCE [LARGE SCALE GENOMIC DNA]</scope>
    <source>
        <strain evidence="10 11">YIM 65646</strain>
    </source>
</reference>
<proteinExistence type="inferred from homology"/>
<dbReference type="Pfam" id="PF09594">
    <property type="entry name" value="GT87"/>
    <property type="match status" value="1"/>
</dbReference>
<feature type="transmembrane region" description="Helical" evidence="8">
    <location>
        <begin position="168"/>
        <end position="187"/>
    </location>
</feature>
<accession>A0A841G1N4</accession>
<dbReference type="GO" id="GO:0016758">
    <property type="term" value="F:hexosyltransferase activity"/>
    <property type="evidence" value="ECO:0007669"/>
    <property type="project" value="InterPro"/>
</dbReference>
<gene>
    <name evidence="10" type="ORF">HNR73_007569</name>
</gene>
<dbReference type="Proteomes" id="UP000548476">
    <property type="component" value="Unassembled WGS sequence"/>
</dbReference>
<feature type="transmembrane region" description="Helical" evidence="8">
    <location>
        <begin position="208"/>
        <end position="229"/>
    </location>
</feature>
<keyword evidence="4 8" id="KW-0812">Transmembrane</keyword>
<feature type="transmembrane region" description="Helical" evidence="8">
    <location>
        <begin position="364"/>
        <end position="388"/>
    </location>
</feature>
<keyword evidence="5 8" id="KW-1133">Transmembrane helix</keyword>
<feature type="transmembrane region" description="Helical" evidence="8">
    <location>
        <begin position="271"/>
        <end position="291"/>
    </location>
</feature>
<protein>
    <recommendedName>
        <fullName evidence="12">DUF2029 domain-containing protein</fullName>
    </recommendedName>
</protein>
<evidence type="ECO:0000256" key="4">
    <source>
        <dbReference type="ARBA" id="ARBA00022692"/>
    </source>
</evidence>
<feature type="transmembrane region" description="Helical" evidence="8">
    <location>
        <begin position="235"/>
        <end position="259"/>
    </location>
</feature>
<organism evidence="10 11">
    <name type="scientific">Phytomonospora endophytica</name>
    <dbReference type="NCBI Taxonomy" id="714109"/>
    <lineage>
        <taxon>Bacteria</taxon>
        <taxon>Bacillati</taxon>
        <taxon>Actinomycetota</taxon>
        <taxon>Actinomycetes</taxon>
        <taxon>Micromonosporales</taxon>
        <taxon>Micromonosporaceae</taxon>
        <taxon>Phytomonospora</taxon>
    </lineage>
</organism>
<dbReference type="AlphaFoldDB" id="A0A841G1N4"/>